<organism evidence="1">
    <name type="scientific">Anguilla anguilla</name>
    <name type="common">European freshwater eel</name>
    <name type="synonym">Muraena anguilla</name>
    <dbReference type="NCBI Taxonomy" id="7936"/>
    <lineage>
        <taxon>Eukaryota</taxon>
        <taxon>Metazoa</taxon>
        <taxon>Chordata</taxon>
        <taxon>Craniata</taxon>
        <taxon>Vertebrata</taxon>
        <taxon>Euteleostomi</taxon>
        <taxon>Actinopterygii</taxon>
        <taxon>Neopterygii</taxon>
        <taxon>Teleostei</taxon>
        <taxon>Anguilliformes</taxon>
        <taxon>Anguillidae</taxon>
        <taxon>Anguilla</taxon>
    </lineage>
</organism>
<protein>
    <submittedName>
        <fullName evidence="1">Uncharacterized protein</fullName>
    </submittedName>
</protein>
<reference evidence="1" key="2">
    <citation type="journal article" date="2015" name="Fish Shellfish Immunol.">
        <title>Early steps in the European eel (Anguilla anguilla)-Vibrio vulnificus interaction in the gills: Role of the RtxA13 toxin.</title>
        <authorList>
            <person name="Callol A."/>
            <person name="Pajuelo D."/>
            <person name="Ebbesson L."/>
            <person name="Teles M."/>
            <person name="MacKenzie S."/>
            <person name="Amaro C."/>
        </authorList>
    </citation>
    <scope>NUCLEOTIDE SEQUENCE</scope>
</reference>
<evidence type="ECO:0000313" key="1">
    <source>
        <dbReference type="EMBL" id="JAH37963.1"/>
    </source>
</evidence>
<proteinExistence type="predicted"/>
<accession>A0A0E9SBS9</accession>
<name>A0A0E9SBS9_ANGAN</name>
<reference evidence="1" key="1">
    <citation type="submission" date="2014-11" db="EMBL/GenBank/DDBJ databases">
        <authorList>
            <person name="Amaro Gonzalez C."/>
        </authorList>
    </citation>
    <scope>NUCLEOTIDE SEQUENCE</scope>
</reference>
<dbReference type="EMBL" id="GBXM01070614">
    <property type="protein sequence ID" value="JAH37963.1"/>
    <property type="molecule type" value="Transcribed_RNA"/>
</dbReference>
<dbReference type="AlphaFoldDB" id="A0A0E9SBS9"/>
<sequence length="42" mass="5048">MNNGERLFHLCLQRKQFKLNVMQINDGKRCPQLFTGHFLSRK</sequence>